<organism evidence="2">
    <name type="scientific">marine sediment metagenome</name>
    <dbReference type="NCBI Taxonomy" id="412755"/>
    <lineage>
        <taxon>unclassified sequences</taxon>
        <taxon>metagenomes</taxon>
        <taxon>ecological metagenomes</taxon>
    </lineage>
</organism>
<dbReference type="GO" id="GO:0016020">
    <property type="term" value="C:membrane"/>
    <property type="evidence" value="ECO:0007669"/>
    <property type="project" value="GOC"/>
</dbReference>
<dbReference type="EMBL" id="BARV01006453">
    <property type="protein sequence ID" value="GAI13102.1"/>
    <property type="molecule type" value="Genomic_DNA"/>
</dbReference>
<name>X1L1A1_9ZZZZ</name>
<sequence>MIKEFNGLKFYLGHGDGLGPGDSKYKLLKKIFTCNILQWLFARLHPNFSVWFAHKWSHSSRFSKVNDPFKGEDKELLTIYAKEMLKTEHFDYFIFGHRHITLNHQLTDKSRFIHLGDWIDNFSYGIFDGEKVDLKFFISK</sequence>
<dbReference type="SUPFAM" id="SSF56300">
    <property type="entry name" value="Metallo-dependent phosphatases"/>
    <property type="match status" value="1"/>
</dbReference>
<dbReference type="GO" id="GO:0009245">
    <property type="term" value="P:lipid A biosynthetic process"/>
    <property type="evidence" value="ECO:0007669"/>
    <property type="project" value="TreeGrafter"/>
</dbReference>
<proteinExistence type="predicted"/>
<evidence type="ECO:0000313" key="2">
    <source>
        <dbReference type="EMBL" id="GAI13102.1"/>
    </source>
</evidence>
<protein>
    <recommendedName>
        <fullName evidence="3">Calcineurin-like phosphoesterase domain-containing protein</fullName>
    </recommendedName>
</protein>
<keyword evidence="1" id="KW-0378">Hydrolase</keyword>
<dbReference type="PANTHER" id="PTHR34990:SF1">
    <property type="entry name" value="UDP-2,3-DIACYLGLUCOSAMINE HYDROLASE"/>
    <property type="match status" value="1"/>
</dbReference>
<reference evidence="2" key="1">
    <citation type="journal article" date="2014" name="Front. Microbiol.">
        <title>High frequency of phylogenetically diverse reductive dehalogenase-homologous genes in deep subseafloor sedimentary metagenomes.</title>
        <authorList>
            <person name="Kawai M."/>
            <person name="Futagami T."/>
            <person name="Toyoda A."/>
            <person name="Takaki Y."/>
            <person name="Nishi S."/>
            <person name="Hori S."/>
            <person name="Arai W."/>
            <person name="Tsubouchi T."/>
            <person name="Morono Y."/>
            <person name="Uchiyama I."/>
            <person name="Ito T."/>
            <person name="Fujiyama A."/>
            <person name="Inagaki F."/>
            <person name="Takami H."/>
        </authorList>
    </citation>
    <scope>NUCLEOTIDE SEQUENCE</scope>
    <source>
        <strain evidence="2">Expedition CK06-06</strain>
    </source>
</reference>
<comment type="caution">
    <text evidence="2">The sequence shown here is derived from an EMBL/GenBank/DDBJ whole genome shotgun (WGS) entry which is preliminary data.</text>
</comment>
<dbReference type="AlphaFoldDB" id="X1L1A1"/>
<dbReference type="PANTHER" id="PTHR34990">
    <property type="entry name" value="UDP-2,3-DIACYLGLUCOSAMINE HYDROLASE-RELATED"/>
    <property type="match status" value="1"/>
</dbReference>
<evidence type="ECO:0008006" key="3">
    <source>
        <dbReference type="Google" id="ProtNLM"/>
    </source>
</evidence>
<dbReference type="InterPro" id="IPR043461">
    <property type="entry name" value="LpxH-like"/>
</dbReference>
<evidence type="ECO:0000256" key="1">
    <source>
        <dbReference type="ARBA" id="ARBA00022801"/>
    </source>
</evidence>
<dbReference type="GO" id="GO:0008758">
    <property type="term" value="F:UDP-2,3-diacylglucosamine hydrolase activity"/>
    <property type="evidence" value="ECO:0007669"/>
    <property type="project" value="TreeGrafter"/>
</dbReference>
<gene>
    <name evidence="2" type="ORF">S06H3_13222</name>
</gene>
<dbReference type="InterPro" id="IPR029052">
    <property type="entry name" value="Metallo-depent_PP-like"/>
</dbReference>
<accession>X1L1A1</accession>